<dbReference type="PANTHER" id="PTHR48111:SF4">
    <property type="entry name" value="DNA-BINDING DUAL TRANSCRIPTIONAL REGULATOR OMPR"/>
    <property type="match status" value="1"/>
</dbReference>
<organism evidence="11 12">
    <name type="scientific">Paracoccus tegillarcae</name>
    <dbReference type="NCBI Taxonomy" id="1529068"/>
    <lineage>
        <taxon>Bacteria</taxon>
        <taxon>Pseudomonadati</taxon>
        <taxon>Pseudomonadota</taxon>
        <taxon>Alphaproteobacteria</taxon>
        <taxon>Rhodobacterales</taxon>
        <taxon>Paracoccaceae</taxon>
        <taxon>Paracoccus</taxon>
    </lineage>
</organism>
<keyword evidence="5" id="KW-0804">Transcription</keyword>
<dbReference type="GO" id="GO:0005829">
    <property type="term" value="C:cytosol"/>
    <property type="evidence" value="ECO:0007669"/>
    <property type="project" value="TreeGrafter"/>
</dbReference>
<dbReference type="GO" id="GO:0000156">
    <property type="term" value="F:phosphorelay response regulator activity"/>
    <property type="evidence" value="ECO:0007669"/>
    <property type="project" value="TreeGrafter"/>
</dbReference>
<dbReference type="Pfam" id="PF00072">
    <property type="entry name" value="Response_reg"/>
    <property type="match status" value="1"/>
</dbReference>
<name>A0A2K9EPY0_9RHOB</name>
<keyword evidence="2" id="KW-0902">Two-component regulatory system</keyword>
<dbReference type="InterPro" id="IPR016032">
    <property type="entry name" value="Sig_transdc_resp-reg_C-effctor"/>
</dbReference>
<dbReference type="SMART" id="SM00448">
    <property type="entry name" value="REC"/>
    <property type="match status" value="1"/>
</dbReference>
<dbReference type="PROSITE" id="PS51755">
    <property type="entry name" value="OMPR_PHOB"/>
    <property type="match status" value="1"/>
</dbReference>
<dbReference type="PROSITE" id="PS50110">
    <property type="entry name" value="RESPONSE_REGULATORY"/>
    <property type="match status" value="1"/>
</dbReference>
<dbReference type="InterPro" id="IPR039420">
    <property type="entry name" value="WalR-like"/>
</dbReference>
<evidence type="ECO:0000256" key="3">
    <source>
        <dbReference type="ARBA" id="ARBA00023015"/>
    </source>
</evidence>
<dbReference type="KEGG" id="paro:CUV01_04780"/>
<evidence type="ECO:0000256" key="4">
    <source>
        <dbReference type="ARBA" id="ARBA00023125"/>
    </source>
</evidence>
<protein>
    <submittedName>
        <fullName evidence="11">DNA-binding response regulator</fullName>
    </submittedName>
</protein>
<accession>A0A2K9EPY0</accession>
<dbReference type="CDD" id="cd00383">
    <property type="entry name" value="trans_reg_C"/>
    <property type="match status" value="1"/>
</dbReference>
<dbReference type="Gene3D" id="1.10.10.10">
    <property type="entry name" value="Winged helix-like DNA-binding domain superfamily/Winged helix DNA-binding domain"/>
    <property type="match status" value="1"/>
</dbReference>
<evidence type="ECO:0000256" key="8">
    <source>
        <dbReference type="SAM" id="MobiDB-lite"/>
    </source>
</evidence>
<keyword evidence="3" id="KW-0805">Transcription regulation</keyword>
<gene>
    <name evidence="11" type="ORF">CUV01_04780</name>
</gene>
<keyword evidence="12" id="KW-1185">Reference proteome</keyword>
<dbReference type="CDD" id="cd17574">
    <property type="entry name" value="REC_OmpR"/>
    <property type="match status" value="1"/>
</dbReference>
<evidence type="ECO:0000259" key="9">
    <source>
        <dbReference type="PROSITE" id="PS50110"/>
    </source>
</evidence>
<evidence type="ECO:0000256" key="2">
    <source>
        <dbReference type="ARBA" id="ARBA00023012"/>
    </source>
</evidence>
<dbReference type="PANTHER" id="PTHR48111">
    <property type="entry name" value="REGULATOR OF RPOS"/>
    <property type="match status" value="1"/>
</dbReference>
<dbReference type="Gene3D" id="6.10.250.690">
    <property type="match status" value="1"/>
</dbReference>
<dbReference type="InterPro" id="IPR011006">
    <property type="entry name" value="CheY-like_superfamily"/>
</dbReference>
<dbReference type="SUPFAM" id="SSF46894">
    <property type="entry name" value="C-terminal effector domain of the bipartite response regulators"/>
    <property type="match status" value="1"/>
</dbReference>
<keyword evidence="4 7" id="KW-0238">DNA-binding</keyword>
<dbReference type="InterPro" id="IPR001867">
    <property type="entry name" value="OmpR/PhoB-type_DNA-bd"/>
</dbReference>
<feature type="DNA-binding region" description="OmpR/PhoB-type" evidence="7">
    <location>
        <begin position="132"/>
        <end position="238"/>
    </location>
</feature>
<evidence type="ECO:0000313" key="11">
    <source>
        <dbReference type="EMBL" id="AUH32786.1"/>
    </source>
</evidence>
<dbReference type="OrthoDB" id="9802426at2"/>
<dbReference type="Proteomes" id="UP000233742">
    <property type="component" value="Chromosome"/>
</dbReference>
<dbReference type="GO" id="GO:0032993">
    <property type="term" value="C:protein-DNA complex"/>
    <property type="evidence" value="ECO:0007669"/>
    <property type="project" value="TreeGrafter"/>
</dbReference>
<dbReference type="AlphaFoldDB" id="A0A2K9EPY0"/>
<feature type="domain" description="OmpR/PhoB-type" evidence="10">
    <location>
        <begin position="132"/>
        <end position="238"/>
    </location>
</feature>
<dbReference type="SMART" id="SM00862">
    <property type="entry name" value="Trans_reg_C"/>
    <property type="match status" value="1"/>
</dbReference>
<evidence type="ECO:0000256" key="1">
    <source>
        <dbReference type="ARBA" id="ARBA00022553"/>
    </source>
</evidence>
<evidence type="ECO:0000259" key="10">
    <source>
        <dbReference type="PROSITE" id="PS51755"/>
    </source>
</evidence>
<dbReference type="RefSeq" id="WP_101459460.1">
    <property type="nucleotide sequence ID" value="NZ_CP025408.1"/>
</dbReference>
<dbReference type="InterPro" id="IPR036388">
    <property type="entry name" value="WH-like_DNA-bd_sf"/>
</dbReference>
<feature type="domain" description="Response regulatory" evidence="9">
    <location>
        <begin position="8"/>
        <end position="121"/>
    </location>
</feature>
<keyword evidence="1 6" id="KW-0597">Phosphoprotein</keyword>
<evidence type="ECO:0000313" key="12">
    <source>
        <dbReference type="Proteomes" id="UP000233742"/>
    </source>
</evidence>
<dbReference type="Pfam" id="PF00486">
    <property type="entry name" value="Trans_reg_C"/>
    <property type="match status" value="1"/>
</dbReference>
<reference evidence="11 12" key="1">
    <citation type="submission" date="2017-12" db="EMBL/GenBank/DDBJ databases">
        <authorList>
            <person name="Hurst M.R.H."/>
        </authorList>
    </citation>
    <scope>NUCLEOTIDE SEQUENCE [LARGE SCALE GENOMIC DNA]</scope>
    <source>
        <strain evidence="11 12">BM15</strain>
    </source>
</reference>
<dbReference type="FunFam" id="3.40.50.2300:FF:000001">
    <property type="entry name" value="DNA-binding response regulator PhoB"/>
    <property type="match status" value="1"/>
</dbReference>
<dbReference type="SUPFAM" id="SSF52172">
    <property type="entry name" value="CheY-like"/>
    <property type="match status" value="1"/>
</dbReference>
<evidence type="ECO:0000256" key="6">
    <source>
        <dbReference type="PROSITE-ProRule" id="PRU00169"/>
    </source>
</evidence>
<feature type="region of interest" description="Disordered" evidence="8">
    <location>
        <begin position="181"/>
        <end position="203"/>
    </location>
</feature>
<evidence type="ECO:0000256" key="5">
    <source>
        <dbReference type="ARBA" id="ARBA00023163"/>
    </source>
</evidence>
<evidence type="ECO:0000256" key="7">
    <source>
        <dbReference type="PROSITE-ProRule" id="PRU01091"/>
    </source>
</evidence>
<dbReference type="InterPro" id="IPR001789">
    <property type="entry name" value="Sig_transdc_resp-reg_receiver"/>
</dbReference>
<dbReference type="Gene3D" id="3.40.50.2300">
    <property type="match status" value="1"/>
</dbReference>
<proteinExistence type="predicted"/>
<feature type="modified residue" description="4-aspartylphosphate" evidence="6">
    <location>
        <position position="57"/>
    </location>
</feature>
<dbReference type="GO" id="GO:0006355">
    <property type="term" value="P:regulation of DNA-templated transcription"/>
    <property type="evidence" value="ECO:0007669"/>
    <property type="project" value="InterPro"/>
</dbReference>
<sequence length="239" mass="26743">MTSIPDTHILIVDDDERIRALLRRFLEKNGFFVSQARDAQQARRLLGGLEFDLIVLDVMMPGEDGFALTRDLRKTIDTPILLLTAMGDTEDRITGLESGADDYLPKPFEPRELLLRIAAILRRMPTVEAATPKFLSLGTLRYDTEKGELWQGETPLRLTGTEQALLRRLAASRGQPVSRADLIDDLGRGGGNGNGEEADNSERAIDVQITRLRRKIEADPREPRFLQTVRGTGYMLVAD</sequence>
<dbReference type="EMBL" id="CP025408">
    <property type="protein sequence ID" value="AUH32786.1"/>
    <property type="molecule type" value="Genomic_DNA"/>
</dbReference>
<dbReference type="GO" id="GO:0000976">
    <property type="term" value="F:transcription cis-regulatory region binding"/>
    <property type="evidence" value="ECO:0007669"/>
    <property type="project" value="TreeGrafter"/>
</dbReference>